<dbReference type="EMBL" id="MU250572">
    <property type="protein sequence ID" value="KAG7440403.1"/>
    <property type="molecule type" value="Genomic_DNA"/>
</dbReference>
<dbReference type="GeneID" id="66100258"/>
<accession>A0A9P8ALN4</accession>
<reference evidence="1" key="1">
    <citation type="submission" date="2020-11" db="EMBL/GenBank/DDBJ databases">
        <title>Adaptations for nitrogen fixation in a non-lichenized fungal sporocarp promotes dispersal by wood-feeding termites.</title>
        <authorList>
            <consortium name="DOE Joint Genome Institute"/>
            <person name="Koch R.A."/>
            <person name="Yoon G."/>
            <person name="Arayal U."/>
            <person name="Lail K."/>
            <person name="Amirebrahimi M."/>
            <person name="Labutti K."/>
            <person name="Lipzen A."/>
            <person name="Riley R."/>
            <person name="Barry K."/>
            <person name="Henrissat B."/>
            <person name="Grigoriev I.V."/>
            <person name="Herr J.R."/>
            <person name="Aime M.C."/>
        </authorList>
    </citation>
    <scope>NUCLEOTIDE SEQUENCE</scope>
    <source>
        <strain evidence="1">MCA 3950</strain>
    </source>
</reference>
<name>A0A9P8ALN4_9AGAR</name>
<organism evidence="1 2">
    <name type="scientific">Guyanagaster necrorhizus</name>
    <dbReference type="NCBI Taxonomy" id="856835"/>
    <lineage>
        <taxon>Eukaryota</taxon>
        <taxon>Fungi</taxon>
        <taxon>Dikarya</taxon>
        <taxon>Basidiomycota</taxon>
        <taxon>Agaricomycotina</taxon>
        <taxon>Agaricomycetes</taxon>
        <taxon>Agaricomycetidae</taxon>
        <taxon>Agaricales</taxon>
        <taxon>Marasmiineae</taxon>
        <taxon>Physalacriaceae</taxon>
        <taxon>Guyanagaster</taxon>
    </lineage>
</organism>
<sequence>MRHRQDRYFIVRITLFLGHASGSFDRGMRFLTGSSGIRIDLCLGAYWVGISIILGYNFNPVPFACAAEMYQASNLKPPCTAGEEGQAANGDIVIGPATEWPGPGSVQRTTAFKRNPVSTLFLSRKSIFVYIQRNGQELLHSTLHFNDRLRLDDWIADLCYRRLTSKPTRRANFSDILIR</sequence>
<dbReference type="Proteomes" id="UP000812287">
    <property type="component" value="Unassembled WGS sequence"/>
</dbReference>
<evidence type="ECO:0000313" key="2">
    <source>
        <dbReference type="Proteomes" id="UP000812287"/>
    </source>
</evidence>
<gene>
    <name evidence="1" type="ORF">BT62DRAFT_1012769</name>
</gene>
<protein>
    <submittedName>
        <fullName evidence="1">Uncharacterized protein</fullName>
    </submittedName>
</protein>
<proteinExistence type="predicted"/>
<evidence type="ECO:0000313" key="1">
    <source>
        <dbReference type="EMBL" id="KAG7440403.1"/>
    </source>
</evidence>
<dbReference type="RefSeq" id="XP_043033903.1">
    <property type="nucleotide sequence ID" value="XM_043177971.1"/>
</dbReference>
<keyword evidence="2" id="KW-1185">Reference proteome</keyword>
<comment type="caution">
    <text evidence="1">The sequence shown here is derived from an EMBL/GenBank/DDBJ whole genome shotgun (WGS) entry which is preliminary data.</text>
</comment>
<dbReference type="AlphaFoldDB" id="A0A9P8ALN4"/>